<protein>
    <submittedName>
        <fullName evidence="1">Uncharacterized protein</fullName>
    </submittedName>
</protein>
<accession>A0A1H5LL67</accession>
<dbReference type="Proteomes" id="UP000199220">
    <property type="component" value="Unassembled WGS sequence"/>
</dbReference>
<dbReference type="EMBL" id="FNTX01000002">
    <property type="protein sequence ID" value="SEE77171.1"/>
    <property type="molecule type" value="Genomic_DNA"/>
</dbReference>
<gene>
    <name evidence="1" type="ORF">SAMN04488554_2844</name>
</gene>
<proteinExistence type="predicted"/>
<keyword evidence="2" id="KW-1185">Reference proteome</keyword>
<name>A0A1H5LL67_9MICO</name>
<sequence>MGEVAADSLYETAFVPSWDASGPIGHVVVRRLDDRATVAEIAVNDEDAPRAALTRAEHELRGPSVTFE</sequence>
<dbReference type="AlphaFoldDB" id="A0A1H5LL67"/>
<organism evidence="1 2">
    <name type="scientific">Ruania alba</name>
    <dbReference type="NCBI Taxonomy" id="648782"/>
    <lineage>
        <taxon>Bacteria</taxon>
        <taxon>Bacillati</taxon>
        <taxon>Actinomycetota</taxon>
        <taxon>Actinomycetes</taxon>
        <taxon>Micrococcales</taxon>
        <taxon>Ruaniaceae</taxon>
        <taxon>Ruania</taxon>
    </lineage>
</organism>
<evidence type="ECO:0000313" key="1">
    <source>
        <dbReference type="EMBL" id="SEE77171.1"/>
    </source>
</evidence>
<reference evidence="2" key="1">
    <citation type="submission" date="2016-10" db="EMBL/GenBank/DDBJ databases">
        <authorList>
            <person name="Varghese N."/>
            <person name="Submissions S."/>
        </authorList>
    </citation>
    <scope>NUCLEOTIDE SEQUENCE [LARGE SCALE GENOMIC DNA]</scope>
    <source>
        <strain evidence="2">DSM 21368</strain>
    </source>
</reference>
<evidence type="ECO:0000313" key="2">
    <source>
        <dbReference type="Proteomes" id="UP000199220"/>
    </source>
</evidence>